<dbReference type="GO" id="GO:0015940">
    <property type="term" value="P:pantothenate biosynthetic process"/>
    <property type="evidence" value="ECO:0007669"/>
    <property type="project" value="UniProtKB-UniPathway"/>
</dbReference>
<keyword evidence="6" id="KW-0566">Pantothenate biosynthesis</keyword>
<gene>
    <name evidence="13" type="ORF">FFLO_03407</name>
</gene>
<dbReference type="Gene3D" id="3.40.50.620">
    <property type="entry name" value="HUPs"/>
    <property type="match status" value="1"/>
</dbReference>
<protein>
    <recommendedName>
        <fullName evidence="4">Pantoate--beta-alanine ligase</fullName>
        <ecNumber evidence="3">6.3.2.1</ecNumber>
    </recommendedName>
    <alternativeName>
        <fullName evidence="10">Pantoate-activating enzyme</fullName>
    </alternativeName>
    <alternativeName>
        <fullName evidence="9">Pantothenate synthetase</fullName>
    </alternativeName>
</protein>
<dbReference type="NCBIfam" id="TIGR00018">
    <property type="entry name" value="panC"/>
    <property type="match status" value="1"/>
</dbReference>
<evidence type="ECO:0000313" key="14">
    <source>
        <dbReference type="Proteomes" id="UP000812966"/>
    </source>
</evidence>
<evidence type="ECO:0000256" key="1">
    <source>
        <dbReference type="ARBA" id="ARBA00004990"/>
    </source>
</evidence>
<dbReference type="PANTHER" id="PTHR21299">
    <property type="entry name" value="CYTIDYLATE KINASE/PANTOATE-BETA-ALANINE LIGASE"/>
    <property type="match status" value="1"/>
</dbReference>
<keyword evidence="7" id="KW-0547">Nucleotide-binding</keyword>
<dbReference type="AlphaFoldDB" id="A0A8K0JKT7"/>
<evidence type="ECO:0000256" key="11">
    <source>
        <dbReference type="ARBA" id="ARBA00048258"/>
    </source>
</evidence>
<dbReference type="GO" id="GO:0004592">
    <property type="term" value="F:pantoate-beta-alanine ligase activity"/>
    <property type="evidence" value="ECO:0007669"/>
    <property type="project" value="UniProtKB-EC"/>
</dbReference>
<evidence type="ECO:0000256" key="7">
    <source>
        <dbReference type="ARBA" id="ARBA00022741"/>
    </source>
</evidence>
<dbReference type="Proteomes" id="UP000812966">
    <property type="component" value="Unassembled WGS sequence"/>
</dbReference>
<evidence type="ECO:0000256" key="6">
    <source>
        <dbReference type="ARBA" id="ARBA00022655"/>
    </source>
</evidence>
<evidence type="ECO:0000256" key="10">
    <source>
        <dbReference type="ARBA" id="ARBA00032806"/>
    </source>
</evidence>
<reference evidence="13" key="1">
    <citation type="submission" date="2020-04" db="EMBL/GenBank/DDBJ databases">
        <title>Analysis of mating type loci in Filobasidium floriforme.</title>
        <authorList>
            <person name="Nowrousian M."/>
        </authorList>
    </citation>
    <scope>NUCLEOTIDE SEQUENCE</scope>
    <source>
        <strain evidence="13">CBS 6242</strain>
    </source>
</reference>
<feature type="region of interest" description="Disordered" evidence="12">
    <location>
        <begin position="1"/>
        <end position="22"/>
    </location>
</feature>
<evidence type="ECO:0000256" key="4">
    <source>
        <dbReference type="ARBA" id="ARBA00015647"/>
    </source>
</evidence>
<feature type="compositionally biased region" description="Low complexity" evidence="12">
    <location>
        <begin position="1"/>
        <end position="18"/>
    </location>
</feature>
<dbReference type="InterPro" id="IPR014729">
    <property type="entry name" value="Rossmann-like_a/b/a_fold"/>
</dbReference>
<dbReference type="UniPathway" id="UPA00028">
    <property type="reaction ID" value="UER00005"/>
</dbReference>
<dbReference type="InterPro" id="IPR042176">
    <property type="entry name" value="Pantoate_ligase_C"/>
</dbReference>
<dbReference type="EMBL" id="JABELV010000062">
    <property type="protein sequence ID" value="KAG7539690.1"/>
    <property type="molecule type" value="Genomic_DNA"/>
</dbReference>
<evidence type="ECO:0000313" key="13">
    <source>
        <dbReference type="EMBL" id="KAG7539690.1"/>
    </source>
</evidence>
<sequence length="361" mass="39893">MNLAKTLTRTLSRTMSTSARPSSSLIPTISTLPDLRAWRQQAFKEDKSVGVVPTMGALHEGHLDLVRHSLRANPLTVLTLFVNPTQFAPHEDLSSYPRTLPRDLELLETLLRSEYPGKEMDKLVVWTPSRETMYPLSSLPAPASGSTGETMLQDVNKQRGAFVEVKGWGDVLEGASRPQFFRGVATVCTKLFNAVQPDHAYFGQKDIQQALLLKIMLKDLLTAYPTTDNLHIVPTTRDTSDHLALSSRNAYLTEAERPYAPTLHRALSQVRSSLTSYSSSTSTPTTAESAIQAARDFIETASAEASNSSNVSIKYDYIEVFDKVTFEPIRGELQGREAVVAGAIWVGKTRLIDNLLIGWDV</sequence>
<comment type="pathway">
    <text evidence="1">Cofactor biosynthesis; (R)-pantothenate biosynthesis; (R)-pantothenate from (R)-pantoate and beta-alanine: step 1/1.</text>
</comment>
<dbReference type="InterPro" id="IPR003721">
    <property type="entry name" value="Pantoate_ligase"/>
</dbReference>
<proteinExistence type="inferred from homology"/>
<evidence type="ECO:0000256" key="9">
    <source>
        <dbReference type="ARBA" id="ARBA00029902"/>
    </source>
</evidence>
<organism evidence="13 14">
    <name type="scientific">Filobasidium floriforme</name>
    <dbReference type="NCBI Taxonomy" id="5210"/>
    <lineage>
        <taxon>Eukaryota</taxon>
        <taxon>Fungi</taxon>
        <taxon>Dikarya</taxon>
        <taxon>Basidiomycota</taxon>
        <taxon>Agaricomycotina</taxon>
        <taxon>Tremellomycetes</taxon>
        <taxon>Filobasidiales</taxon>
        <taxon>Filobasidiaceae</taxon>
        <taxon>Filobasidium</taxon>
    </lineage>
</organism>
<dbReference type="HAMAP" id="MF_00158">
    <property type="entry name" value="PanC"/>
    <property type="match status" value="1"/>
</dbReference>
<dbReference type="PANTHER" id="PTHR21299:SF1">
    <property type="entry name" value="PANTOATE--BETA-ALANINE LIGASE"/>
    <property type="match status" value="1"/>
</dbReference>
<evidence type="ECO:0000256" key="2">
    <source>
        <dbReference type="ARBA" id="ARBA00009256"/>
    </source>
</evidence>
<keyword evidence="8" id="KW-0067">ATP-binding</keyword>
<evidence type="ECO:0000256" key="5">
    <source>
        <dbReference type="ARBA" id="ARBA00022598"/>
    </source>
</evidence>
<name>A0A8K0JKT7_9TREE</name>
<comment type="caution">
    <text evidence="13">The sequence shown here is derived from an EMBL/GenBank/DDBJ whole genome shotgun (WGS) entry which is preliminary data.</text>
</comment>
<evidence type="ECO:0000256" key="3">
    <source>
        <dbReference type="ARBA" id="ARBA00012219"/>
    </source>
</evidence>
<dbReference type="GO" id="GO:0005524">
    <property type="term" value="F:ATP binding"/>
    <property type="evidence" value="ECO:0007669"/>
    <property type="project" value="UniProtKB-KW"/>
</dbReference>
<keyword evidence="5" id="KW-0436">Ligase</keyword>
<dbReference type="Gene3D" id="3.30.1300.10">
    <property type="entry name" value="Pantoate-beta-alanine ligase, C-terminal domain"/>
    <property type="match status" value="1"/>
</dbReference>
<dbReference type="SUPFAM" id="SSF52374">
    <property type="entry name" value="Nucleotidylyl transferase"/>
    <property type="match status" value="1"/>
</dbReference>
<evidence type="ECO:0000256" key="8">
    <source>
        <dbReference type="ARBA" id="ARBA00022840"/>
    </source>
</evidence>
<comment type="similarity">
    <text evidence="2">Belongs to the pantothenate synthetase family.</text>
</comment>
<accession>A0A8K0JKT7</accession>
<keyword evidence="14" id="KW-1185">Reference proteome</keyword>
<comment type="catalytic activity">
    <reaction evidence="11">
        <text>(R)-pantoate + beta-alanine + ATP = (R)-pantothenate + AMP + diphosphate + H(+)</text>
        <dbReference type="Rhea" id="RHEA:10912"/>
        <dbReference type="ChEBI" id="CHEBI:15378"/>
        <dbReference type="ChEBI" id="CHEBI:15980"/>
        <dbReference type="ChEBI" id="CHEBI:29032"/>
        <dbReference type="ChEBI" id="CHEBI:30616"/>
        <dbReference type="ChEBI" id="CHEBI:33019"/>
        <dbReference type="ChEBI" id="CHEBI:57966"/>
        <dbReference type="ChEBI" id="CHEBI:456215"/>
        <dbReference type="EC" id="6.3.2.1"/>
    </reaction>
</comment>
<dbReference type="Pfam" id="PF02569">
    <property type="entry name" value="Pantoate_ligase"/>
    <property type="match status" value="1"/>
</dbReference>
<dbReference type="EC" id="6.3.2.1" evidence="3"/>
<evidence type="ECO:0000256" key="12">
    <source>
        <dbReference type="SAM" id="MobiDB-lite"/>
    </source>
</evidence>